<protein>
    <submittedName>
        <fullName evidence="13">Variant surface glycoprotein 1125.2124</fullName>
    </submittedName>
</protein>
<evidence type="ECO:0000256" key="7">
    <source>
        <dbReference type="ARBA" id="ARBA00023180"/>
    </source>
</evidence>
<keyword evidence="7" id="KW-0325">Glycoprotein</keyword>
<evidence type="ECO:0000313" key="13">
    <source>
        <dbReference type="EMBL" id="APD73995.1"/>
    </source>
</evidence>
<dbReference type="VEuPathDB" id="TriTrypDB:Tb1125.Tb11.v5.0129"/>
<keyword evidence="6" id="KW-0472">Membrane</keyword>
<comment type="function">
    <text evidence="1">VSG forms a coat on the surface of the parasite. The trypanosome evades the immune response of the host by expressing a series of antigenically distinct VSGs from an estimated 1000 VSG genes.</text>
</comment>
<evidence type="ECO:0000256" key="9">
    <source>
        <dbReference type="SAM" id="Coils"/>
    </source>
</evidence>
<keyword evidence="9" id="KW-0175">Coiled coil</keyword>
<dbReference type="AlphaFoldDB" id="A0A1J0R840"/>
<evidence type="ECO:0000256" key="2">
    <source>
        <dbReference type="ARBA" id="ARBA00004609"/>
    </source>
</evidence>
<dbReference type="GO" id="GO:0005886">
    <property type="term" value="C:plasma membrane"/>
    <property type="evidence" value="ECO:0007669"/>
    <property type="project" value="UniProtKB-SubCell"/>
</dbReference>
<feature type="region of interest" description="Disordered" evidence="10">
    <location>
        <begin position="200"/>
        <end position="233"/>
    </location>
</feature>
<reference evidence="13" key="1">
    <citation type="submission" date="2016-08" db="EMBL/GenBank/DDBJ databases">
        <title>VSG repertoire of Trypanosoma brucei EATRO 1125.</title>
        <authorList>
            <person name="Cross G.A."/>
        </authorList>
    </citation>
    <scope>NUCLEOTIDE SEQUENCE</scope>
    <source>
        <strain evidence="13">EATRO 1125</strain>
    </source>
</reference>
<dbReference type="InterPro" id="IPR025932">
    <property type="entry name" value="Trypano_VSG_B_N_dom"/>
</dbReference>
<feature type="region of interest" description="Disordered" evidence="10">
    <location>
        <begin position="155"/>
        <end position="187"/>
    </location>
</feature>
<feature type="domain" description="Trypanosome variant surface glycoprotein C-terminal" evidence="11">
    <location>
        <begin position="180"/>
        <end position="295"/>
    </location>
</feature>
<name>A0A1J0R840_9TRYP</name>
<comment type="subcellular location">
    <subcellularLocation>
        <location evidence="2">Cell membrane</location>
        <topology evidence="2">Lipid-anchor</topology>
        <topology evidence="2">GPI-anchor</topology>
    </subcellularLocation>
</comment>
<evidence type="ECO:0000256" key="4">
    <source>
        <dbReference type="ARBA" id="ARBA00022622"/>
    </source>
</evidence>
<accession>A0A1J0R840</accession>
<evidence type="ECO:0000256" key="8">
    <source>
        <dbReference type="ARBA" id="ARBA00023288"/>
    </source>
</evidence>
<feature type="coiled-coil region" evidence="9">
    <location>
        <begin position="114"/>
        <end position="147"/>
    </location>
</feature>
<evidence type="ECO:0000256" key="5">
    <source>
        <dbReference type="ARBA" id="ARBA00022729"/>
    </source>
</evidence>
<keyword evidence="8" id="KW-0449">Lipoprotein</keyword>
<feature type="domain" description="Trypanosome variant surface glycoprotein B-type N-terminal" evidence="12">
    <location>
        <begin position="1"/>
        <end position="140"/>
    </location>
</feature>
<evidence type="ECO:0000256" key="6">
    <source>
        <dbReference type="ARBA" id="ARBA00023136"/>
    </source>
</evidence>
<organism evidence="13">
    <name type="scientific">Trypanosoma brucei</name>
    <dbReference type="NCBI Taxonomy" id="5691"/>
    <lineage>
        <taxon>Eukaryota</taxon>
        <taxon>Discoba</taxon>
        <taxon>Euglenozoa</taxon>
        <taxon>Kinetoplastea</taxon>
        <taxon>Metakinetoplastina</taxon>
        <taxon>Trypanosomatida</taxon>
        <taxon>Trypanosomatidae</taxon>
        <taxon>Trypanosoma</taxon>
    </lineage>
</organism>
<keyword evidence="3" id="KW-1003">Cell membrane</keyword>
<dbReference type="GO" id="GO:0098552">
    <property type="term" value="C:side of membrane"/>
    <property type="evidence" value="ECO:0007669"/>
    <property type="project" value="UniProtKB-KW"/>
</dbReference>
<feature type="compositionally biased region" description="Basic and acidic residues" evidence="10">
    <location>
        <begin position="169"/>
        <end position="187"/>
    </location>
</feature>
<dbReference type="InterPro" id="IPR019609">
    <property type="entry name" value="Variant_surf_glycoprt_trypan_C"/>
</dbReference>
<evidence type="ECO:0000259" key="12">
    <source>
        <dbReference type="Pfam" id="PF13206"/>
    </source>
</evidence>
<keyword evidence="4" id="KW-0336">GPI-anchor</keyword>
<proteinExistence type="predicted"/>
<dbReference type="VEuPathDB" id="TriTrypDB:Tb427_000518800"/>
<sequence length="297" mass="32046">MVCLCADSAGTSTSCTGAAINTDLTYTNQATATTAFNALKPKCPRSAALKASEPTIVAAITQFLATLRAGQKSQHASQNILETAASAKCNAGVNSGCVLYKDTPESGILPVMWLTHLETAAAKLSQLARQQQENDKLLQRAKAHTQAAVQAYINTRNPRPETLAPAQPESKKQKTTENDCKKHQSKTDCKEPCEWDENVTDKSKEECKPKEEEEKKNTAGGAGETAKEGAVSAGCARHGTDKKACENDKTGDKQNCAWWKGKDNEPDLEKEMCRNGSLLVNNKMALSMDAGFVDLFF</sequence>
<feature type="compositionally biased region" description="Basic and acidic residues" evidence="10">
    <location>
        <begin position="200"/>
        <end position="217"/>
    </location>
</feature>
<evidence type="ECO:0000259" key="11">
    <source>
        <dbReference type="Pfam" id="PF10659"/>
    </source>
</evidence>
<evidence type="ECO:0000256" key="10">
    <source>
        <dbReference type="SAM" id="MobiDB-lite"/>
    </source>
</evidence>
<dbReference type="EMBL" id="KX700039">
    <property type="protein sequence ID" value="APD73995.1"/>
    <property type="molecule type" value="Genomic_DNA"/>
</dbReference>
<evidence type="ECO:0000256" key="3">
    <source>
        <dbReference type="ARBA" id="ARBA00022475"/>
    </source>
</evidence>
<dbReference type="Pfam" id="PF13206">
    <property type="entry name" value="VSG_B"/>
    <property type="match status" value="1"/>
</dbReference>
<keyword evidence="5" id="KW-0732">Signal</keyword>
<evidence type="ECO:0000256" key="1">
    <source>
        <dbReference type="ARBA" id="ARBA00002523"/>
    </source>
</evidence>
<dbReference type="Pfam" id="PF10659">
    <property type="entry name" value="Trypan_glycop_C"/>
    <property type="match status" value="1"/>
</dbReference>